<dbReference type="Pfam" id="PF15927">
    <property type="entry name" value="Casc1_N"/>
    <property type="match status" value="1"/>
</dbReference>
<sequence>MDTKKSTGSASTTKSGLKSGRGRKGKKEEEEKRLEEEARLRQEQEEKERQEREIQLEEERKNREIKVVEIKSRELNTFYDIISEIKLKLENFHKIRKEKFKWERYMRCDGSPDPTIPGEINTFLTLWKEDDTSEHFRNSLDNINLAFRLIDELNFLIEEISESEESKNLIEKYQKTIHDLEEVTKFKIDQASHAVLMNASDDVDPETLNFSFSNGDTNIFFCIWANLSHNKRITSFSFADQNFSFQLPRPLTLAHFNLRCLFTKYDFYTTRSKTFPCRVKPEKFDFDPVPEIKIEEKKENEEKEDENENLEDADDLPPELKLLMEKTDSSTHENEEEKREEQPEQMPKIEEEKPVEESKDTISSEELAILQELSDSFVVDLRNYLPSGPILHIGLYDIPPQPKKIKHLVLTQKDPNETLVPFIYPTSDPSLAKSSWQEYWAKKQELENQSASNQTEQIELGDTIGSKKIDLNSTAKSNDLLESTLGGPDETMSTDKNFVKGLGSKSNEQLVKSIKNESPLEITYRLPSSVFFAEAPMLARWDEEKTHWRTDEILDFKYNDDQKEISFKTYHFTPYCLLQDRHVHMPFQLWRMAPREAMNSCMFTIETSHFELNIEIEVSYLKC</sequence>
<evidence type="ECO:0000313" key="4">
    <source>
        <dbReference type="EMBL" id="RNA26582.1"/>
    </source>
</evidence>
<gene>
    <name evidence="4" type="ORF">BpHYR1_018521</name>
</gene>
<dbReference type="PANTHER" id="PTHR20929">
    <property type="entry name" value="LUNG ADENOMA SUSCEPTIBILITY 1-RELATED"/>
    <property type="match status" value="1"/>
</dbReference>
<dbReference type="GO" id="GO:0005930">
    <property type="term" value="C:axoneme"/>
    <property type="evidence" value="ECO:0007669"/>
    <property type="project" value="TreeGrafter"/>
</dbReference>
<feature type="region of interest" description="Disordered" evidence="2">
    <location>
        <begin position="290"/>
        <end position="362"/>
    </location>
</feature>
<proteinExistence type="inferred from homology"/>
<feature type="compositionally biased region" description="Low complexity" evidence="2">
    <location>
        <begin position="1"/>
        <end position="18"/>
    </location>
</feature>
<comment type="caution">
    <text evidence="4">The sequence shown here is derived from an EMBL/GenBank/DDBJ whole genome shotgun (WGS) entry which is preliminary data.</text>
</comment>
<dbReference type="PANTHER" id="PTHR20929:SF11">
    <property type="entry name" value="DYNEIN AXONEMAL INTERMEDIATE CHAIN 7"/>
    <property type="match status" value="1"/>
</dbReference>
<feature type="compositionally biased region" description="Basic and acidic residues" evidence="2">
    <location>
        <begin position="322"/>
        <end position="362"/>
    </location>
</feature>
<organism evidence="4 5">
    <name type="scientific">Brachionus plicatilis</name>
    <name type="common">Marine rotifer</name>
    <name type="synonym">Brachionus muelleri</name>
    <dbReference type="NCBI Taxonomy" id="10195"/>
    <lineage>
        <taxon>Eukaryota</taxon>
        <taxon>Metazoa</taxon>
        <taxon>Spiralia</taxon>
        <taxon>Gnathifera</taxon>
        <taxon>Rotifera</taxon>
        <taxon>Eurotatoria</taxon>
        <taxon>Monogononta</taxon>
        <taxon>Pseudotrocha</taxon>
        <taxon>Ploima</taxon>
        <taxon>Brachionidae</taxon>
        <taxon>Brachionus</taxon>
    </lineage>
</organism>
<dbReference type="Proteomes" id="UP000276133">
    <property type="component" value="Unassembled WGS sequence"/>
</dbReference>
<dbReference type="PRINTS" id="PR02043">
    <property type="entry name" value="CANCERSCCP1"/>
</dbReference>
<comment type="similarity">
    <text evidence="1">Belongs to the DNAI7 family.</text>
</comment>
<dbReference type="GO" id="GO:0008017">
    <property type="term" value="F:microtubule binding"/>
    <property type="evidence" value="ECO:0007669"/>
    <property type="project" value="TreeGrafter"/>
</dbReference>
<feature type="region of interest" description="Disordered" evidence="2">
    <location>
        <begin position="1"/>
        <end position="55"/>
    </location>
</feature>
<dbReference type="InterPro" id="IPR031826">
    <property type="entry name" value="IC97/Casc1_N"/>
</dbReference>
<evidence type="ECO:0000259" key="3">
    <source>
        <dbReference type="Pfam" id="PF15927"/>
    </source>
</evidence>
<protein>
    <submittedName>
        <fullName evidence="4">Axonemal 84 kDa-like isoform X1</fullName>
    </submittedName>
</protein>
<reference evidence="4 5" key="1">
    <citation type="journal article" date="2018" name="Sci. Rep.">
        <title>Genomic signatures of local adaptation to the degree of environmental predictability in rotifers.</title>
        <authorList>
            <person name="Franch-Gras L."/>
            <person name="Hahn C."/>
            <person name="Garcia-Roger E.M."/>
            <person name="Carmona M.J."/>
            <person name="Serra M."/>
            <person name="Gomez A."/>
        </authorList>
    </citation>
    <scope>NUCLEOTIDE SEQUENCE [LARGE SCALE GENOMIC DNA]</scope>
    <source>
        <strain evidence="4">HYR1</strain>
    </source>
</reference>
<dbReference type="GO" id="GO:0048487">
    <property type="term" value="F:beta-tubulin binding"/>
    <property type="evidence" value="ECO:0007669"/>
    <property type="project" value="TreeGrafter"/>
</dbReference>
<name>A0A3M7RSV7_BRAPC</name>
<feature type="domain" description="IC97/Casc1 N-terminal" evidence="3">
    <location>
        <begin position="30"/>
        <end position="232"/>
    </location>
</feature>
<feature type="compositionally biased region" description="Basic and acidic residues" evidence="2">
    <location>
        <begin position="290"/>
        <end position="301"/>
    </location>
</feature>
<accession>A0A3M7RSV7</accession>
<dbReference type="AlphaFoldDB" id="A0A3M7RSV7"/>
<evidence type="ECO:0000256" key="2">
    <source>
        <dbReference type="SAM" id="MobiDB-lite"/>
    </source>
</evidence>
<dbReference type="OrthoDB" id="297923at2759"/>
<evidence type="ECO:0000313" key="5">
    <source>
        <dbReference type="Proteomes" id="UP000276133"/>
    </source>
</evidence>
<dbReference type="EMBL" id="REGN01002709">
    <property type="protein sequence ID" value="RNA26582.1"/>
    <property type="molecule type" value="Genomic_DNA"/>
</dbReference>
<feature type="compositionally biased region" description="Acidic residues" evidence="2">
    <location>
        <begin position="302"/>
        <end position="317"/>
    </location>
</feature>
<feature type="compositionally biased region" description="Basic and acidic residues" evidence="2">
    <location>
        <begin position="26"/>
        <end position="55"/>
    </location>
</feature>
<evidence type="ECO:0000256" key="1">
    <source>
        <dbReference type="ARBA" id="ARBA00024332"/>
    </source>
</evidence>
<dbReference type="InterPro" id="IPR023247">
    <property type="entry name" value="IC97/Dnai7-like"/>
</dbReference>
<keyword evidence="5" id="KW-1185">Reference proteome</keyword>